<organism evidence="1 2">
    <name type="scientific">Acrobeloides nanus</name>
    <dbReference type="NCBI Taxonomy" id="290746"/>
    <lineage>
        <taxon>Eukaryota</taxon>
        <taxon>Metazoa</taxon>
        <taxon>Ecdysozoa</taxon>
        <taxon>Nematoda</taxon>
        <taxon>Chromadorea</taxon>
        <taxon>Rhabditida</taxon>
        <taxon>Tylenchina</taxon>
        <taxon>Cephalobomorpha</taxon>
        <taxon>Cephaloboidea</taxon>
        <taxon>Cephalobidae</taxon>
        <taxon>Acrobeloides</taxon>
    </lineage>
</organism>
<reference evidence="2" key="1">
    <citation type="submission" date="2022-11" db="UniProtKB">
        <authorList>
            <consortium name="WormBaseParasite"/>
        </authorList>
    </citation>
    <scope>IDENTIFICATION</scope>
</reference>
<accession>A0A914CY49</accession>
<evidence type="ECO:0000313" key="1">
    <source>
        <dbReference type="Proteomes" id="UP000887540"/>
    </source>
</evidence>
<dbReference type="AlphaFoldDB" id="A0A914CY49"/>
<protein>
    <submittedName>
        <fullName evidence="2">Uncharacterized protein</fullName>
    </submittedName>
</protein>
<evidence type="ECO:0000313" key="2">
    <source>
        <dbReference type="WBParaSite" id="ACRNAN_scaffold16179.g29697.t1"/>
    </source>
</evidence>
<keyword evidence="1" id="KW-1185">Reference proteome</keyword>
<dbReference type="WBParaSite" id="ACRNAN_scaffold16179.g29697.t1">
    <property type="protein sequence ID" value="ACRNAN_scaffold16179.g29697.t1"/>
    <property type="gene ID" value="ACRNAN_scaffold16179.g29697"/>
</dbReference>
<name>A0A914CY49_9BILA</name>
<proteinExistence type="predicted"/>
<dbReference type="Proteomes" id="UP000887540">
    <property type="component" value="Unplaced"/>
</dbReference>
<sequence>MLDERRKDKDAAKKHQDFFQLLINVVDELNQDETESKEDSDIIHEEIVKSKKKGLSKIEDLPIEIDSRGMAQPVETLYVRAERILYD</sequence>